<comment type="caution">
    <text evidence="1">The sequence shown here is derived from an EMBL/GenBank/DDBJ whole genome shotgun (WGS) entry which is preliminary data.</text>
</comment>
<dbReference type="EMBL" id="PDNW01000001">
    <property type="protein sequence ID" value="PLC51658.1"/>
    <property type="molecule type" value="Genomic_DNA"/>
</dbReference>
<dbReference type="InterPro" id="IPR015943">
    <property type="entry name" value="WD40/YVTN_repeat-like_dom_sf"/>
</dbReference>
<dbReference type="AlphaFoldDB" id="A0A2N4U9J1"/>
<protein>
    <submittedName>
        <fullName evidence="1">Tat pathway signal protein</fullName>
    </submittedName>
</protein>
<dbReference type="Pfam" id="PF07433">
    <property type="entry name" value="DUF1513"/>
    <property type="match status" value="1"/>
</dbReference>
<dbReference type="InterPro" id="IPR008311">
    <property type="entry name" value="UCP028101"/>
</dbReference>
<organism evidence="1 2">
    <name type="scientific">Pollutimonas subterranea</name>
    <dbReference type="NCBI Taxonomy" id="2045210"/>
    <lineage>
        <taxon>Bacteria</taxon>
        <taxon>Pseudomonadati</taxon>
        <taxon>Pseudomonadota</taxon>
        <taxon>Betaproteobacteria</taxon>
        <taxon>Burkholderiales</taxon>
        <taxon>Alcaligenaceae</taxon>
        <taxon>Pollutimonas</taxon>
    </lineage>
</organism>
<dbReference type="PROSITE" id="PS51318">
    <property type="entry name" value="TAT"/>
    <property type="match status" value="1"/>
</dbReference>
<evidence type="ECO:0000313" key="1">
    <source>
        <dbReference type="EMBL" id="PLC51658.1"/>
    </source>
</evidence>
<sequence length="380" mass="40516">MRSTEISRRRFMGLLAAYGAGAAVVGGERIAQAAALPSDDLNSSPLYLAARKNDSRFEAVVFDEQGNDQLVISMPDRGHSFALDPARSRATVFGRQPGFFAIAFDVAGKNPAQALQAAPGRHFFGHGVYSPDGKLMVATENDYEAGRGVLGVYDSSTGGEYRRIGEYPSGGIGAHEVVLMPDGRTLCVANGGILTHPDYGKLQLNVDTMQPSLAYIDMQTGELLEQAFAEPTLHKLSIRHLVVDGAGAVWAGCQYTGTAQDRPPLVGRHRRGKPLQLFAGPDEALRSMNNYVGSMAVNQLGTVIATSSPVGGKVLLWDAASGDFLGSRDVFDGCGVAPAQGHGFIVSSGQGMLERLAVREGGKRIQQSPGLSWDNHLRRF</sequence>
<dbReference type="SUPFAM" id="SSF50969">
    <property type="entry name" value="YVTN repeat-like/Quinoprotein amine dehydrogenase"/>
    <property type="match status" value="1"/>
</dbReference>
<dbReference type="Proteomes" id="UP000234190">
    <property type="component" value="Unassembled WGS sequence"/>
</dbReference>
<accession>A0A2N4U9J1</accession>
<evidence type="ECO:0000313" key="2">
    <source>
        <dbReference type="Proteomes" id="UP000234190"/>
    </source>
</evidence>
<gene>
    <name evidence="1" type="ORF">CR159_01115</name>
</gene>
<dbReference type="Gene3D" id="2.130.10.10">
    <property type="entry name" value="YVTN repeat-like/Quinoprotein amine dehydrogenase"/>
    <property type="match status" value="1"/>
</dbReference>
<proteinExistence type="predicted"/>
<dbReference type="InterPro" id="IPR006311">
    <property type="entry name" value="TAT_signal"/>
</dbReference>
<dbReference type="PIRSF" id="PIRSF028101">
    <property type="entry name" value="UCP028101"/>
    <property type="match status" value="1"/>
</dbReference>
<reference evidence="1 2" key="1">
    <citation type="submission" date="2017-10" db="EMBL/GenBank/DDBJ databases">
        <title>Two draft genome sequences of Pusillimonas sp. strains isolated from a nitrate- and radionuclide-contaminated groundwater in Russia.</title>
        <authorList>
            <person name="Grouzdev D.S."/>
            <person name="Tourova T.P."/>
            <person name="Goeva M.A."/>
            <person name="Babich T.L."/>
            <person name="Sokolova D.S."/>
            <person name="Abdullin R."/>
            <person name="Poltaraus A.B."/>
            <person name="Toshchakov S.V."/>
            <person name="Nazina T.N."/>
        </authorList>
    </citation>
    <scope>NUCLEOTIDE SEQUENCE [LARGE SCALE GENOMIC DNA]</scope>
    <source>
        <strain evidence="1 2">JR1/69-3-13</strain>
    </source>
</reference>
<dbReference type="OrthoDB" id="5624218at2"/>
<dbReference type="RefSeq" id="WP_102072149.1">
    <property type="nucleotide sequence ID" value="NZ_PDNW01000001.1"/>
</dbReference>
<dbReference type="InterPro" id="IPR011044">
    <property type="entry name" value="Quino_amine_DH_bsu"/>
</dbReference>
<keyword evidence="2" id="KW-1185">Reference proteome</keyword>
<name>A0A2N4U9J1_9BURK</name>